<evidence type="ECO:0000313" key="2">
    <source>
        <dbReference type="EMBL" id="KMZ99964.1"/>
    </source>
</evidence>
<feature type="region of interest" description="Disordered" evidence="1">
    <location>
        <begin position="1"/>
        <end position="20"/>
    </location>
</feature>
<organism evidence="2 3">
    <name type="scientific">Plasmodium vivax North Korean</name>
    <dbReference type="NCBI Taxonomy" id="1035514"/>
    <lineage>
        <taxon>Eukaryota</taxon>
        <taxon>Sar</taxon>
        <taxon>Alveolata</taxon>
        <taxon>Apicomplexa</taxon>
        <taxon>Aconoidasida</taxon>
        <taxon>Haemosporida</taxon>
        <taxon>Plasmodiidae</taxon>
        <taxon>Plasmodium</taxon>
        <taxon>Plasmodium (Plasmodium)</taxon>
    </lineage>
</organism>
<reference evidence="2 3" key="1">
    <citation type="submission" date="2011-09" db="EMBL/GenBank/DDBJ databases">
        <title>The Genome Sequence of Plasmodium vivax North Korean.</title>
        <authorList>
            <consortium name="The Broad Institute Genome Sequencing Platform"/>
            <consortium name="The Broad Institute Genome Sequencing Center for Infectious Disease"/>
            <person name="Neafsey D."/>
            <person name="Carlton J."/>
            <person name="Barnwell J."/>
            <person name="Collins W."/>
            <person name="Escalante A."/>
            <person name="Mullikin J."/>
            <person name="Saul A."/>
            <person name="Guigo R."/>
            <person name="Camara F."/>
            <person name="Young S.K."/>
            <person name="Zeng Q."/>
            <person name="Gargeya S."/>
            <person name="Fitzgerald M."/>
            <person name="Haas B."/>
            <person name="Abouelleil A."/>
            <person name="Alvarado L."/>
            <person name="Arachchi H.M."/>
            <person name="Berlin A."/>
            <person name="Brown A."/>
            <person name="Chapman S.B."/>
            <person name="Chen Z."/>
            <person name="Dunbar C."/>
            <person name="Freedman E."/>
            <person name="Gearin G."/>
            <person name="Gellesch M."/>
            <person name="Goldberg J."/>
            <person name="Griggs A."/>
            <person name="Gujja S."/>
            <person name="Heiman D."/>
            <person name="Howarth C."/>
            <person name="Larson L."/>
            <person name="Lui A."/>
            <person name="MacDonald P.J.P."/>
            <person name="Montmayeur A."/>
            <person name="Murphy C."/>
            <person name="Neiman D."/>
            <person name="Pearson M."/>
            <person name="Priest M."/>
            <person name="Roberts A."/>
            <person name="Saif S."/>
            <person name="Shea T."/>
            <person name="Shenoy N."/>
            <person name="Sisk P."/>
            <person name="Stolte C."/>
            <person name="Sykes S."/>
            <person name="Wortman J."/>
            <person name="Nusbaum C."/>
            <person name="Birren B."/>
        </authorList>
    </citation>
    <scope>NUCLEOTIDE SEQUENCE [LARGE SCALE GENOMIC DNA]</scope>
    <source>
        <strain evidence="2 3">North Korean</strain>
    </source>
</reference>
<sequence>MTTTTKEEEKGNQAGAAKEEAQSDLYVCDGVLYYCITKDEAIYKKNANLYPKDLSYVKEGEIDMDSLLQTIKMQNEGAPPEGSAAG</sequence>
<evidence type="ECO:0000256" key="1">
    <source>
        <dbReference type="SAM" id="MobiDB-lite"/>
    </source>
</evidence>
<name>A0A0J9TWG1_PLAVI</name>
<gene>
    <name evidence="2" type="ORF">PVNG_03349</name>
</gene>
<dbReference type="AlphaFoldDB" id="A0A0J9TWG1"/>
<proteinExistence type="predicted"/>
<accession>A0A0J9TWG1</accession>
<protein>
    <submittedName>
        <fullName evidence="2">Uncharacterized protein</fullName>
    </submittedName>
</protein>
<dbReference type="EMBL" id="KQ235360">
    <property type="protein sequence ID" value="KMZ99964.1"/>
    <property type="molecule type" value="Genomic_DNA"/>
</dbReference>
<dbReference type="Proteomes" id="UP000053239">
    <property type="component" value="Unassembled WGS sequence"/>
</dbReference>
<evidence type="ECO:0000313" key="3">
    <source>
        <dbReference type="Proteomes" id="UP000053239"/>
    </source>
</evidence>